<dbReference type="SUPFAM" id="SSF56112">
    <property type="entry name" value="Protein kinase-like (PK-like)"/>
    <property type="match status" value="1"/>
</dbReference>
<keyword evidence="5" id="KW-0418">Kinase</keyword>
<dbReference type="RefSeq" id="XP_038061844.1">
    <property type="nucleotide sequence ID" value="XM_038205916.1"/>
</dbReference>
<dbReference type="InterPro" id="IPR011009">
    <property type="entry name" value="Kinase-like_dom_sf"/>
</dbReference>
<dbReference type="OMA" id="KGWSSHE"/>
<dbReference type="EnsemblMetazoa" id="XM_038205917.1">
    <property type="protein sequence ID" value="XP_038061845.1"/>
    <property type="gene ID" value="LOC119732417"/>
</dbReference>
<keyword evidence="3" id="KW-0808">Transferase</keyword>
<dbReference type="InterPro" id="IPR016477">
    <property type="entry name" value="Fructo-/Ketosamine-3-kinase"/>
</dbReference>
<dbReference type="Proteomes" id="UP000887568">
    <property type="component" value="Unplaced"/>
</dbReference>
<dbReference type="AlphaFoldDB" id="A0A914AD47"/>
<dbReference type="PANTHER" id="PTHR12149:SF8">
    <property type="entry name" value="PROTEIN-RIBULOSAMINE 3-KINASE"/>
    <property type="match status" value="1"/>
</dbReference>
<keyword evidence="6" id="KW-0067">ATP-binding</keyword>
<dbReference type="GO" id="GO:0005737">
    <property type="term" value="C:cytoplasm"/>
    <property type="evidence" value="ECO:0007669"/>
    <property type="project" value="UniProtKB-ARBA"/>
</dbReference>
<dbReference type="Gene3D" id="3.90.1200.10">
    <property type="match status" value="1"/>
</dbReference>
<organism evidence="8 9">
    <name type="scientific">Patiria miniata</name>
    <name type="common">Bat star</name>
    <name type="synonym">Asterina miniata</name>
    <dbReference type="NCBI Taxonomy" id="46514"/>
    <lineage>
        <taxon>Eukaryota</taxon>
        <taxon>Metazoa</taxon>
        <taxon>Echinodermata</taxon>
        <taxon>Eleutherozoa</taxon>
        <taxon>Asterozoa</taxon>
        <taxon>Asteroidea</taxon>
        <taxon>Valvatacea</taxon>
        <taxon>Valvatida</taxon>
        <taxon>Asterinidae</taxon>
        <taxon>Patiria</taxon>
    </lineage>
</organism>
<dbReference type="RefSeq" id="XP_038061846.1">
    <property type="nucleotide sequence ID" value="XM_038205918.1"/>
</dbReference>
<dbReference type="GeneID" id="119732417"/>
<evidence type="ECO:0000256" key="1">
    <source>
        <dbReference type="ARBA" id="ARBA00009460"/>
    </source>
</evidence>
<dbReference type="Gene3D" id="3.30.200.20">
    <property type="entry name" value="Phosphorylase Kinase, domain 1"/>
    <property type="match status" value="1"/>
</dbReference>
<evidence type="ECO:0000256" key="5">
    <source>
        <dbReference type="ARBA" id="ARBA00022777"/>
    </source>
</evidence>
<dbReference type="Pfam" id="PF03881">
    <property type="entry name" value="Fructosamin_kin"/>
    <property type="match status" value="1"/>
</dbReference>
<name>A0A914AD47_PATMI</name>
<evidence type="ECO:0000256" key="2">
    <source>
        <dbReference type="ARBA" id="ARBA00011961"/>
    </source>
</evidence>
<evidence type="ECO:0000256" key="6">
    <source>
        <dbReference type="ARBA" id="ARBA00022840"/>
    </source>
</evidence>
<sequence>MEALLKRELGLSFVEANGQQGEGWISDGLGYNTDKGQIFAKINKKKEAKVMFDGELASLEAIIATDTVRVPKPMKVMDHPTTEGAVLAMEHLDMRGLSTYAAKLGEQLARMHLFNEELMKQKVANEIRVGGGCDVECVTRFGFPVATCCGIVPQDNEWCDDWVESFRI</sequence>
<dbReference type="OrthoDB" id="5772781at2759"/>
<evidence type="ECO:0000313" key="9">
    <source>
        <dbReference type="Proteomes" id="UP000887568"/>
    </source>
</evidence>
<reference evidence="8" key="1">
    <citation type="submission" date="2022-11" db="UniProtKB">
        <authorList>
            <consortium name="EnsemblMetazoa"/>
        </authorList>
    </citation>
    <scope>IDENTIFICATION</scope>
</reference>
<keyword evidence="9" id="KW-1185">Reference proteome</keyword>
<comment type="similarity">
    <text evidence="1">Belongs to the fructosamine kinase family.</text>
</comment>
<dbReference type="GO" id="GO:0005524">
    <property type="term" value="F:ATP binding"/>
    <property type="evidence" value="ECO:0007669"/>
    <property type="project" value="UniProtKB-KW"/>
</dbReference>
<evidence type="ECO:0000256" key="7">
    <source>
        <dbReference type="ARBA" id="ARBA00048655"/>
    </source>
</evidence>
<proteinExistence type="inferred from homology"/>
<evidence type="ECO:0000256" key="4">
    <source>
        <dbReference type="ARBA" id="ARBA00022741"/>
    </source>
</evidence>
<dbReference type="GO" id="GO:0102193">
    <property type="term" value="F:protein-ribulosamine 3-kinase activity"/>
    <property type="evidence" value="ECO:0007669"/>
    <property type="project" value="UniProtKB-EC"/>
</dbReference>
<dbReference type="GO" id="GO:0016301">
    <property type="term" value="F:kinase activity"/>
    <property type="evidence" value="ECO:0007669"/>
    <property type="project" value="UniProtKB-KW"/>
</dbReference>
<dbReference type="RefSeq" id="XP_038061845.1">
    <property type="nucleotide sequence ID" value="XM_038205917.1"/>
</dbReference>
<evidence type="ECO:0000256" key="3">
    <source>
        <dbReference type="ARBA" id="ARBA00022679"/>
    </source>
</evidence>
<dbReference type="EC" id="2.7.1.172" evidence="2"/>
<accession>A0A914AD47</accession>
<keyword evidence="4" id="KW-0547">Nucleotide-binding</keyword>
<dbReference type="FunFam" id="3.30.200.20:FF:000264">
    <property type="entry name" value="Protein-ribulosamine 3-kinase, chloroplastic"/>
    <property type="match status" value="1"/>
</dbReference>
<evidence type="ECO:0000313" key="8">
    <source>
        <dbReference type="EnsemblMetazoa" id="XP_038061845.1"/>
    </source>
</evidence>
<protein>
    <recommendedName>
        <fullName evidence="2">protein-ribulosamine 3-kinase</fullName>
        <ecNumber evidence="2">2.7.1.172</ecNumber>
    </recommendedName>
</protein>
<dbReference type="PANTHER" id="PTHR12149">
    <property type="entry name" value="FRUCTOSAMINE 3 KINASE-RELATED PROTEIN"/>
    <property type="match status" value="1"/>
</dbReference>
<dbReference type="EnsemblMetazoa" id="XM_038205918.1">
    <property type="protein sequence ID" value="XP_038061846.1"/>
    <property type="gene ID" value="LOC119732417"/>
</dbReference>
<comment type="catalytic activity">
    <reaction evidence="7">
        <text>N(6)-D-ribulosyl-L-lysyl-[protein] + ATP = N(6)-(3-O-phospho-D-ribulosyl)-L-lysyl-[protein] + ADP + H(+)</text>
        <dbReference type="Rhea" id="RHEA:48432"/>
        <dbReference type="Rhea" id="RHEA-COMP:12103"/>
        <dbReference type="Rhea" id="RHEA-COMP:12104"/>
        <dbReference type="ChEBI" id="CHEBI:15378"/>
        <dbReference type="ChEBI" id="CHEBI:30616"/>
        <dbReference type="ChEBI" id="CHEBI:90418"/>
        <dbReference type="ChEBI" id="CHEBI:90420"/>
        <dbReference type="ChEBI" id="CHEBI:456216"/>
        <dbReference type="EC" id="2.7.1.172"/>
    </reaction>
    <physiologicalReaction direction="left-to-right" evidence="7">
        <dbReference type="Rhea" id="RHEA:48433"/>
    </physiologicalReaction>
</comment>
<dbReference type="EnsemblMetazoa" id="XM_038205916.1">
    <property type="protein sequence ID" value="XP_038061844.1"/>
    <property type="gene ID" value="LOC119732417"/>
</dbReference>